<comment type="caution">
    <text evidence="1">The sequence shown here is derived from an EMBL/GenBank/DDBJ whole genome shotgun (WGS) entry which is preliminary data.</text>
</comment>
<evidence type="ECO:0000313" key="1">
    <source>
        <dbReference type="EMBL" id="CAL8140230.1"/>
    </source>
</evidence>
<protein>
    <submittedName>
        <fullName evidence="1">Uncharacterized protein</fullName>
    </submittedName>
</protein>
<dbReference type="EMBL" id="CAXLJM020000135">
    <property type="protein sequence ID" value="CAL8140230.1"/>
    <property type="molecule type" value="Genomic_DNA"/>
</dbReference>
<name>A0ABP1S013_9HEXA</name>
<accession>A0ABP1S013</accession>
<dbReference type="Proteomes" id="UP001642540">
    <property type="component" value="Unassembled WGS sequence"/>
</dbReference>
<organism evidence="1 2">
    <name type="scientific">Orchesella dallaii</name>
    <dbReference type="NCBI Taxonomy" id="48710"/>
    <lineage>
        <taxon>Eukaryota</taxon>
        <taxon>Metazoa</taxon>
        <taxon>Ecdysozoa</taxon>
        <taxon>Arthropoda</taxon>
        <taxon>Hexapoda</taxon>
        <taxon>Collembola</taxon>
        <taxon>Entomobryomorpha</taxon>
        <taxon>Entomobryoidea</taxon>
        <taxon>Orchesellidae</taxon>
        <taxon>Orchesellinae</taxon>
        <taxon>Orchesella</taxon>
    </lineage>
</organism>
<keyword evidence="2" id="KW-1185">Reference proteome</keyword>
<proteinExistence type="predicted"/>
<evidence type="ECO:0000313" key="2">
    <source>
        <dbReference type="Proteomes" id="UP001642540"/>
    </source>
</evidence>
<feature type="non-terminal residue" evidence="1">
    <location>
        <position position="168"/>
    </location>
</feature>
<reference evidence="1 2" key="1">
    <citation type="submission" date="2024-08" db="EMBL/GenBank/DDBJ databases">
        <authorList>
            <person name="Cucini C."/>
            <person name="Frati F."/>
        </authorList>
    </citation>
    <scope>NUCLEOTIDE SEQUENCE [LARGE SCALE GENOMIC DNA]</scope>
</reference>
<sequence length="168" mass="18345">MFPGTPANHWVKNHQAEVYSGCDNVAVVSQVSLAYGASEQSEATPQFGTALSNYLHQFTMAEVSQRASSFNKLKKILADVNTNATTPLSLSEVNHLMESSQKVMEKLEGYHEAIITLCTSQAAIDLQDTELAPMTDCYTKIRVMLMDIKEELIRANPTTTAAATSVVT</sequence>
<gene>
    <name evidence="1" type="ORF">ODALV1_LOCUS28200</name>
</gene>